<evidence type="ECO:0000313" key="1">
    <source>
        <dbReference type="EMBL" id="UXE60485.1"/>
    </source>
</evidence>
<gene>
    <name evidence="1" type="ORF">KA717_33885</name>
</gene>
<dbReference type="KEGG" id="wna:KA717_33885"/>
<protein>
    <submittedName>
        <fullName evidence="1">Uncharacterized protein</fullName>
    </submittedName>
</protein>
<reference evidence="1" key="1">
    <citation type="submission" date="2021-04" db="EMBL/GenBank/DDBJ databases">
        <title>Genome sequence of Woronichinia naegeliana from Washington state freshwater lake bloom.</title>
        <authorList>
            <person name="Dreher T.W."/>
        </authorList>
    </citation>
    <scope>NUCLEOTIDE SEQUENCE</scope>
    <source>
        <strain evidence="1">WA131</strain>
    </source>
</reference>
<sequence length="218" mass="24900">MSDQEQIKNNENARYKVLRCFYDSTKGDTYVMLEESKIINFLVQHHNMMVEEVISALRYLNNENLIECVTLGPSYSITHKGFKEMEWSIKHPEISTDHFSKQTIQQFFIQNSEVTMGDKFEQISNSTIINRSSVENAFNQTKERVNEETADALLEIAEVVEKSNNIAAGSLLNNFMDEVRAKEPDKSKLRQYWDALVSVLPSIATLATACSKIAALFT</sequence>
<accession>A0A977KXM8</accession>
<proteinExistence type="predicted"/>
<name>A0A977KXM8_9CYAN</name>
<organism evidence="1">
    <name type="scientific">Woronichinia naegeliana WA131</name>
    <dbReference type="NCBI Taxonomy" id="2824559"/>
    <lineage>
        <taxon>Bacteria</taxon>
        <taxon>Bacillati</taxon>
        <taxon>Cyanobacteriota</taxon>
        <taxon>Cyanophyceae</taxon>
        <taxon>Synechococcales</taxon>
        <taxon>Coelosphaeriaceae</taxon>
        <taxon>Woronichinia</taxon>
    </lineage>
</organism>
<dbReference type="EMBL" id="CP073041">
    <property type="protein sequence ID" value="UXE60485.1"/>
    <property type="molecule type" value="Genomic_DNA"/>
</dbReference>
<dbReference type="Proteomes" id="UP001065613">
    <property type="component" value="Chromosome"/>
</dbReference>
<dbReference type="AlphaFoldDB" id="A0A977KXM8"/>